<dbReference type="InterPro" id="IPR016024">
    <property type="entry name" value="ARM-type_fold"/>
</dbReference>
<feature type="compositionally biased region" description="Basic residues" evidence="1">
    <location>
        <begin position="1"/>
        <end position="13"/>
    </location>
</feature>
<dbReference type="PANTHER" id="PTHR12412">
    <property type="entry name" value="CAP BINDING PROTEIN"/>
    <property type="match status" value="1"/>
</dbReference>
<name>A0A165U6U3_9APHY</name>
<evidence type="ECO:0000259" key="2">
    <source>
        <dbReference type="Pfam" id="PF09088"/>
    </source>
</evidence>
<accession>A0A165U6U3</accession>
<dbReference type="GO" id="GO:0006406">
    <property type="term" value="P:mRNA export from nucleus"/>
    <property type="evidence" value="ECO:0007669"/>
    <property type="project" value="InterPro"/>
</dbReference>
<evidence type="ECO:0008006" key="6">
    <source>
        <dbReference type="Google" id="ProtNLM"/>
    </source>
</evidence>
<gene>
    <name evidence="4" type="ORF">DAEQUDRAFT_720649</name>
</gene>
<dbReference type="Gene3D" id="1.25.40.180">
    <property type="match status" value="3"/>
</dbReference>
<protein>
    <recommendedName>
        <fullName evidence="6">Cap binding protein 80-PB</fullName>
    </recommendedName>
</protein>
<dbReference type="GO" id="GO:0005634">
    <property type="term" value="C:nucleus"/>
    <property type="evidence" value="ECO:0007669"/>
    <property type="project" value="TreeGrafter"/>
</dbReference>
<evidence type="ECO:0000313" key="4">
    <source>
        <dbReference type="EMBL" id="KZT74478.1"/>
    </source>
</evidence>
<dbReference type="InterPro" id="IPR015172">
    <property type="entry name" value="MIF4G-like_typ-1"/>
</dbReference>
<dbReference type="PANTHER" id="PTHR12412:SF2">
    <property type="entry name" value="NUCLEAR CAP-BINDING PROTEIN SUBUNIT 1"/>
    <property type="match status" value="1"/>
</dbReference>
<dbReference type="STRING" id="1314783.A0A165U6U3"/>
<dbReference type="Pfam" id="PF09088">
    <property type="entry name" value="MIF4G_like"/>
    <property type="match status" value="1"/>
</dbReference>
<dbReference type="GO" id="GO:0000339">
    <property type="term" value="F:RNA cap binding"/>
    <property type="evidence" value="ECO:0007669"/>
    <property type="project" value="InterPro"/>
</dbReference>
<evidence type="ECO:0000259" key="3">
    <source>
        <dbReference type="Pfam" id="PF09090"/>
    </source>
</evidence>
<evidence type="ECO:0000256" key="1">
    <source>
        <dbReference type="SAM" id="MobiDB-lite"/>
    </source>
</evidence>
<dbReference type="GO" id="GO:0000184">
    <property type="term" value="P:nuclear-transcribed mRNA catabolic process, nonsense-mediated decay"/>
    <property type="evidence" value="ECO:0007669"/>
    <property type="project" value="TreeGrafter"/>
</dbReference>
<feature type="compositionally biased region" description="Basic and acidic residues" evidence="1">
    <location>
        <begin position="14"/>
        <end position="32"/>
    </location>
</feature>
<sequence length="885" mass="98401">MSYHGGGHRKRRYQGADDHGHDHRRDTFDTPEQKLRKSIINLGEVDPVQELPRLANDIRAANDAALATGGPAIPAISEGFRIGVTEQPFKIPYYAALLRLLHDPPADPEATLPTDGSPTLGKQVLEDFWKGFQAFLDKLAWREIRFCIHFFSHCTVAGLVSSQTMFELLRSFTVVLQEFGVSHGRAMKAGLCAAEGLMIAGPIMLKSGADVTEIITAIRDYSESVISTKTLVHPVVKLHEPSPVIEHADELLDSALAVLNALKAEDFAQTADSFAQPYVDFPAFSAAPFEVPSVLVPPEVIELDGLTTETGEDAQVKKEEWPAYFVRLFDNDVTPDPTTPSGYAIKSAILDILDVFEVNRKECARLLLEYPKWTLQGTFKPRPGAPEQEPVPEKNWQLENTVIEVTLGSIFLLPESTYKPIYYITLITEICKLSPQTVGPAVGKSIRKLYGLLSDGLDVEVAHRFAEWFSVHMSNFGFAWVWKEWVPDVSLSVRHPKRRFVRKALEYEIRLSYFDRILKTLPEAMQSPEAQCMPEDAPGPEYEYDDPSKPYHDAAQSLLSLLRGRTKAEDVVTHLDSLKNTISETAEGDVNVSTVVRTIAVQSLLHIGNRSFSHFLNAIERYLPLLRNIASGGGASTTGSSNIDARMDILNAVSGYWKRVRNMVVIVFDKLMQYQIVDPTDVVAWTFVYGEASTSAVGKTTFDSFQWDVLKGALDKANGRVTIARKKVTALRKEADDNAAKAIATEGAAMDVDAEAKADVMPVAESPALTTALKAFSTLTREQKAALSRALDGFVGYLAAADKPNPTAAEVITEDAWHNRVNWNEKQWETWETWCWFRHFCRAYSPYLRNYTQSLEEASVSKIGPSDPAVDLFKKTWNIATGQDI</sequence>
<dbReference type="InterPro" id="IPR015174">
    <property type="entry name" value="MIF4G-like_typ-2"/>
</dbReference>
<dbReference type="AlphaFoldDB" id="A0A165U6U3"/>
<dbReference type="InterPro" id="IPR027159">
    <property type="entry name" value="CBP80"/>
</dbReference>
<proteinExistence type="predicted"/>
<dbReference type="EMBL" id="KV429033">
    <property type="protein sequence ID" value="KZT74478.1"/>
    <property type="molecule type" value="Genomic_DNA"/>
</dbReference>
<evidence type="ECO:0000313" key="5">
    <source>
        <dbReference type="Proteomes" id="UP000076727"/>
    </source>
</evidence>
<dbReference type="Proteomes" id="UP000076727">
    <property type="component" value="Unassembled WGS sequence"/>
</dbReference>
<organism evidence="4 5">
    <name type="scientific">Daedalea quercina L-15889</name>
    <dbReference type="NCBI Taxonomy" id="1314783"/>
    <lineage>
        <taxon>Eukaryota</taxon>
        <taxon>Fungi</taxon>
        <taxon>Dikarya</taxon>
        <taxon>Basidiomycota</taxon>
        <taxon>Agaricomycotina</taxon>
        <taxon>Agaricomycetes</taxon>
        <taxon>Polyporales</taxon>
        <taxon>Fomitopsis</taxon>
    </lineage>
</organism>
<keyword evidence="5" id="KW-1185">Reference proteome</keyword>
<dbReference type="GO" id="GO:0005846">
    <property type="term" value="C:nuclear cap binding complex"/>
    <property type="evidence" value="ECO:0007669"/>
    <property type="project" value="InterPro"/>
</dbReference>
<feature type="region of interest" description="Disordered" evidence="1">
    <location>
        <begin position="1"/>
        <end position="32"/>
    </location>
</feature>
<reference evidence="4 5" key="1">
    <citation type="journal article" date="2016" name="Mol. Biol. Evol.">
        <title>Comparative Genomics of Early-Diverging Mushroom-Forming Fungi Provides Insights into the Origins of Lignocellulose Decay Capabilities.</title>
        <authorList>
            <person name="Nagy L.G."/>
            <person name="Riley R."/>
            <person name="Tritt A."/>
            <person name="Adam C."/>
            <person name="Daum C."/>
            <person name="Floudas D."/>
            <person name="Sun H."/>
            <person name="Yadav J.S."/>
            <person name="Pangilinan J."/>
            <person name="Larsson K.H."/>
            <person name="Matsuura K."/>
            <person name="Barry K."/>
            <person name="Labutti K."/>
            <person name="Kuo R."/>
            <person name="Ohm R.A."/>
            <person name="Bhattacharya S.S."/>
            <person name="Shirouzu T."/>
            <person name="Yoshinaga Y."/>
            <person name="Martin F.M."/>
            <person name="Grigoriev I.V."/>
            <person name="Hibbett D.S."/>
        </authorList>
    </citation>
    <scope>NUCLEOTIDE SEQUENCE [LARGE SCALE GENOMIC DNA]</scope>
    <source>
        <strain evidence="4 5">L-15889</strain>
    </source>
</reference>
<dbReference type="OrthoDB" id="10252707at2759"/>
<dbReference type="SUPFAM" id="SSF48371">
    <property type="entry name" value="ARM repeat"/>
    <property type="match status" value="3"/>
</dbReference>
<feature type="domain" description="MIF4G-like type 2" evidence="3">
    <location>
        <begin position="542"/>
        <end position="848"/>
    </location>
</feature>
<dbReference type="GO" id="GO:0003729">
    <property type="term" value="F:mRNA binding"/>
    <property type="evidence" value="ECO:0007669"/>
    <property type="project" value="TreeGrafter"/>
</dbReference>
<feature type="domain" description="MIF4G-like type 1" evidence="2">
    <location>
        <begin position="335"/>
        <end position="523"/>
    </location>
</feature>
<dbReference type="Pfam" id="PF09090">
    <property type="entry name" value="MIF4G_like_2"/>
    <property type="match status" value="1"/>
</dbReference>